<dbReference type="SUPFAM" id="SSF54695">
    <property type="entry name" value="POZ domain"/>
    <property type="match status" value="2"/>
</dbReference>
<dbReference type="Gene3D" id="1.25.40.20">
    <property type="entry name" value="Ankyrin repeat-containing domain"/>
    <property type="match status" value="1"/>
</dbReference>
<dbReference type="InterPro" id="IPR044515">
    <property type="entry name" value="ABTB1"/>
</dbReference>
<dbReference type="Gene3D" id="3.30.710.10">
    <property type="entry name" value="Potassium Channel Kv1.1, Chain A"/>
    <property type="match status" value="2"/>
</dbReference>
<dbReference type="PANTHER" id="PTHR46231:SF1">
    <property type="entry name" value="ANKYRIN REPEAT AND BTB_POZ DOMAIN-CONTAINING PROTEIN 1"/>
    <property type="match status" value="1"/>
</dbReference>
<name>A0A8B6BNS9_MYTGA</name>
<organism evidence="4 5">
    <name type="scientific">Mytilus galloprovincialis</name>
    <name type="common">Mediterranean mussel</name>
    <dbReference type="NCBI Taxonomy" id="29158"/>
    <lineage>
        <taxon>Eukaryota</taxon>
        <taxon>Metazoa</taxon>
        <taxon>Spiralia</taxon>
        <taxon>Lophotrochozoa</taxon>
        <taxon>Mollusca</taxon>
        <taxon>Bivalvia</taxon>
        <taxon>Autobranchia</taxon>
        <taxon>Pteriomorphia</taxon>
        <taxon>Mytilida</taxon>
        <taxon>Mytiloidea</taxon>
        <taxon>Mytilidae</taxon>
        <taxon>Mytilinae</taxon>
        <taxon>Mytilus</taxon>
    </lineage>
</organism>
<keyword evidence="1" id="KW-0677">Repeat</keyword>
<evidence type="ECO:0000313" key="5">
    <source>
        <dbReference type="Proteomes" id="UP000596742"/>
    </source>
</evidence>
<evidence type="ECO:0000259" key="3">
    <source>
        <dbReference type="PROSITE" id="PS50097"/>
    </source>
</evidence>
<dbReference type="Pfam" id="PF00651">
    <property type="entry name" value="BTB"/>
    <property type="match status" value="2"/>
</dbReference>
<dbReference type="GO" id="GO:0000151">
    <property type="term" value="C:ubiquitin ligase complex"/>
    <property type="evidence" value="ECO:0007669"/>
    <property type="project" value="TreeGrafter"/>
</dbReference>
<dbReference type="EMBL" id="UYJE01000429">
    <property type="protein sequence ID" value="VDH93232.1"/>
    <property type="molecule type" value="Genomic_DNA"/>
</dbReference>
<keyword evidence="5" id="KW-1185">Reference proteome</keyword>
<dbReference type="SMART" id="SM00225">
    <property type="entry name" value="BTB"/>
    <property type="match status" value="2"/>
</dbReference>
<dbReference type="GO" id="GO:0005737">
    <property type="term" value="C:cytoplasm"/>
    <property type="evidence" value="ECO:0007669"/>
    <property type="project" value="TreeGrafter"/>
</dbReference>
<dbReference type="CDD" id="cd18295">
    <property type="entry name" value="BTB1_POZ_ABTB1_BPOZ1"/>
    <property type="match status" value="1"/>
</dbReference>
<evidence type="ECO:0000313" key="4">
    <source>
        <dbReference type="EMBL" id="VDH93232.1"/>
    </source>
</evidence>
<accession>A0A8B6BNS9</accession>
<feature type="domain" description="BTB" evidence="3">
    <location>
        <begin position="115"/>
        <end position="182"/>
    </location>
</feature>
<sequence>MDLQDLFASCKRGDLQKVQYLVEQKEIELNVRDKWDSTPLYYVCLCGYEELVKYLLEKGAKCQANTFDGERCVYGALNNRIRNLLRSYNVISSKTMRRDQYEEFLRRLTENGSYKDIVFNVHGEEFPAHRCVLSARCDYFANLFRTRWKDRQQIVLSHHLITPSAFKSILEYLYTGRLETHIDNVDDCQVLAKQCQLHNLQEQIYERFKKTLSFELTKPGVNVTTLVLEQPLDSKELQMELSRLADLALPAELCTQMHGELPFEPEYQSVYPDICFTVEGHKFLGHKAFFCERSDYFKALLNNHFGENDTESSIPVVRLCEVNSDIFTKILYYIYQDSCELSEETVYDVLCCADLYLLPGLKRHCANYIGKHLNTANVVQVTRTAKLFSLPRLEDQCAEFIANNIEKILEQEDFAELVKQDAAEVKGRQETDTIDIIDNIRFHLTFSIQTYGEMEEANEKLRLIDDLLEELELEG</sequence>
<feature type="domain" description="BTB" evidence="3">
    <location>
        <begin position="272"/>
        <end position="343"/>
    </location>
</feature>
<dbReference type="Pfam" id="PF12796">
    <property type="entry name" value="Ank_2"/>
    <property type="match status" value="1"/>
</dbReference>
<protein>
    <submittedName>
        <fullName evidence="4">Ankyrin repeat and BTB/POZ domain-containing protein 1</fullName>
    </submittedName>
</protein>
<dbReference type="InterPro" id="IPR036770">
    <property type="entry name" value="Ankyrin_rpt-contain_sf"/>
</dbReference>
<dbReference type="Pfam" id="PF07707">
    <property type="entry name" value="BACK"/>
    <property type="match status" value="1"/>
</dbReference>
<dbReference type="OrthoDB" id="684045at2759"/>
<reference evidence="4" key="1">
    <citation type="submission" date="2018-11" db="EMBL/GenBank/DDBJ databases">
        <authorList>
            <person name="Alioto T."/>
            <person name="Alioto T."/>
        </authorList>
    </citation>
    <scope>NUCLEOTIDE SEQUENCE</scope>
</reference>
<dbReference type="FunFam" id="1.25.40.20:FF:000115">
    <property type="entry name" value="Ankyrin repeat and BTB/POZ domain-containing protein 1"/>
    <property type="match status" value="1"/>
</dbReference>
<dbReference type="PANTHER" id="PTHR46231">
    <property type="entry name" value="ANKYRIN REPEAT AND BTB/POZ DOMAIN-CONTAINING PROTEIN 1"/>
    <property type="match status" value="1"/>
</dbReference>
<proteinExistence type="predicted"/>
<dbReference type="CDD" id="cd18296">
    <property type="entry name" value="BTB2_POZ_ABTB1_BPOZ1"/>
    <property type="match status" value="1"/>
</dbReference>
<dbReference type="CDD" id="cd18497">
    <property type="entry name" value="BACK_ABTB1_BPOZ"/>
    <property type="match status" value="1"/>
</dbReference>
<keyword evidence="2" id="KW-0040">ANK repeat</keyword>
<dbReference type="SMART" id="SM00248">
    <property type="entry name" value="ANK"/>
    <property type="match status" value="2"/>
</dbReference>
<dbReference type="PROSITE" id="PS50097">
    <property type="entry name" value="BTB"/>
    <property type="match status" value="2"/>
</dbReference>
<dbReference type="Proteomes" id="UP000596742">
    <property type="component" value="Unassembled WGS sequence"/>
</dbReference>
<evidence type="ECO:0000256" key="1">
    <source>
        <dbReference type="ARBA" id="ARBA00022737"/>
    </source>
</evidence>
<dbReference type="InterPro" id="IPR002110">
    <property type="entry name" value="Ankyrin_rpt"/>
</dbReference>
<dbReference type="InterPro" id="IPR000210">
    <property type="entry name" value="BTB/POZ_dom"/>
</dbReference>
<dbReference type="InterPro" id="IPR011333">
    <property type="entry name" value="SKP1/BTB/POZ_sf"/>
</dbReference>
<dbReference type="InterPro" id="IPR011705">
    <property type="entry name" value="BACK"/>
</dbReference>
<dbReference type="SUPFAM" id="SSF48403">
    <property type="entry name" value="Ankyrin repeat"/>
    <property type="match status" value="1"/>
</dbReference>
<evidence type="ECO:0000256" key="2">
    <source>
        <dbReference type="ARBA" id="ARBA00023043"/>
    </source>
</evidence>
<dbReference type="AlphaFoldDB" id="A0A8B6BNS9"/>
<gene>
    <name evidence="4" type="ORF">MGAL_10B004472</name>
</gene>
<comment type="caution">
    <text evidence="4">The sequence shown here is derived from an EMBL/GenBank/DDBJ whole genome shotgun (WGS) entry which is preliminary data.</text>
</comment>